<dbReference type="InterPro" id="IPR000801">
    <property type="entry name" value="Esterase-like"/>
</dbReference>
<accession>A0ABS8YEA1</accession>
<dbReference type="Proteomes" id="UP001199916">
    <property type="component" value="Unassembled WGS sequence"/>
</dbReference>
<proteinExistence type="predicted"/>
<comment type="caution">
    <text evidence="1">The sequence shown here is derived from an EMBL/GenBank/DDBJ whole genome shotgun (WGS) entry which is preliminary data.</text>
</comment>
<evidence type="ECO:0000313" key="2">
    <source>
        <dbReference type="Proteomes" id="UP001199916"/>
    </source>
</evidence>
<dbReference type="RefSeq" id="WP_233697085.1">
    <property type="nucleotide sequence ID" value="NZ_JAJNBZ010000009.1"/>
</dbReference>
<protein>
    <submittedName>
        <fullName evidence="1">Esterase family protein</fullName>
    </submittedName>
</protein>
<dbReference type="InterPro" id="IPR050583">
    <property type="entry name" value="Mycobacterial_A85_antigen"/>
</dbReference>
<dbReference type="Pfam" id="PF00756">
    <property type="entry name" value="Esterase"/>
    <property type="match status" value="1"/>
</dbReference>
<dbReference type="PANTHER" id="PTHR48098:SF1">
    <property type="entry name" value="DIACYLGLYCEROL ACYLTRANSFERASE_MYCOLYLTRANSFERASE AG85A"/>
    <property type="match status" value="1"/>
</dbReference>
<evidence type="ECO:0000313" key="1">
    <source>
        <dbReference type="EMBL" id="MCE5170330.1"/>
    </source>
</evidence>
<gene>
    <name evidence="1" type="ORF">LQV63_13520</name>
</gene>
<name>A0ABS8YEA1_9BACL</name>
<keyword evidence="2" id="KW-1185">Reference proteome</keyword>
<dbReference type="SUPFAM" id="SSF53474">
    <property type="entry name" value="alpha/beta-Hydrolases"/>
    <property type="match status" value="1"/>
</dbReference>
<organism evidence="1 2">
    <name type="scientific">Paenibacillus profundus</name>
    <dbReference type="NCBI Taxonomy" id="1173085"/>
    <lineage>
        <taxon>Bacteria</taxon>
        <taxon>Bacillati</taxon>
        <taxon>Bacillota</taxon>
        <taxon>Bacilli</taxon>
        <taxon>Bacillales</taxon>
        <taxon>Paenibacillaceae</taxon>
        <taxon>Paenibacillus</taxon>
    </lineage>
</organism>
<dbReference type="Gene3D" id="3.40.50.1820">
    <property type="entry name" value="alpha/beta hydrolase"/>
    <property type="match status" value="1"/>
</dbReference>
<dbReference type="EMBL" id="JAJNBZ010000009">
    <property type="protein sequence ID" value="MCE5170330.1"/>
    <property type="molecule type" value="Genomic_DNA"/>
</dbReference>
<sequence length="263" mass="29998">MALINCSFYSEALGFNTSMTVILPQNTTTQYGMENVAVSKQLHPTLFLLHGLSDDDSTWLRRTSIERYVAALGIAVVMPQVQRSFYTDMAYGYKYWTFLTEELPAIARDFFPLSPAREHNFVAGLSMGGYGAFKWALSHPDRFAAAASLSGAVNMANPYFRDNMMPMDYKLVYGQEKISDTPNDLFHLLAQCERTEGAKPMLYQCCGTEDFLYEDNVLFRDAVRQTALDYTYDEGPGTHDWAYWDARIQDVLRWLPLNNKEQS</sequence>
<reference evidence="1 2" key="1">
    <citation type="submission" date="2021-11" db="EMBL/GenBank/DDBJ databases">
        <title>Draft genome sequence of Paenibacillus profundus YoMME, a new Gram-positive bacteria with exoelectrogenic properties.</title>
        <authorList>
            <person name="Hubenova Y."/>
            <person name="Hubenova E."/>
            <person name="Manasiev Y."/>
            <person name="Peykov S."/>
            <person name="Mitov M."/>
        </authorList>
    </citation>
    <scope>NUCLEOTIDE SEQUENCE [LARGE SCALE GENOMIC DNA]</scope>
    <source>
        <strain evidence="1 2">YoMME</strain>
    </source>
</reference>
<dbReference type="InterPro" id="IPR029058">
    <property type="entry name" value="AB_hydrolase_fold"/>
</dbReference>
<dbReference type="PANTHER" id="PTHR48098">
    <property type="entry name" value="ENTEROCHELIN ESTERASE-RELATED"/>
    <property type="match status" value="1"/>
</dbReference>